<dbReference type="EMBL" id="LAHO01000013">
    <property type="protein sequence ID" value="KKO44793.1"/>
    <property type="molecule type" value="Genomic_DNA"/>
</dbReference>
<feature type="domain" description="Antitoxin Xre/MbcA/ParS-like toxin-binding" evidence="1">
    <location>
        <begin position="17"/>
        <end position="61"/>
    </location>
</feature>
<dbReference type="OrthoDB" id="582212at2"/>
<accession>A0A0M2V6K6</accession>
<proteinExistence type="predicted"/>
<protein>
    <recommendedName>
        <fullName evidence="1">Antitoxin Xre/MbcA/ParS-like toxin-binding domain-containing protein</fullName>
    </recommendedName>
</protein>
<dbReference type="AlphaFoldDB" id="A0A0M2V6K6"/>
<evidence type="ECO:0000313" key="3">
    <source>
        <dbReference type="Proteomes" id="UP000034228"/>
    </source>
</evidence>
<evidence type="ECO:0000259" key="1">
    <source>
        <dbReference type="Pfam" id="PF09722"/>
    </source>
</evidence>
<gene>
    <name evidence="2" type="ORF">WG68_13185</name>
</gene>
<comment type="caution">
    <text evidence="2">The sequence shown here is derived from an EMBL/GenBank/DDBJ whole genome shotgun (WGS) entry which is preliminary data.</text>
</comment>
<reference evidence="2 3" key="1">
    <citation type="submission" date="2015-03" db="EMBL/GenBank/DDBJ databases">
        <title>Draft genome sequences of two protease-producing strains of Arsukibacterium isolated from two cold and alkaline environments.</title>
        <authorList>
            <person name="Lylloff J.E."/>
            <person name="Skov L.B."/>
            <person name="Jepsen M."/>
            <person name="Hallin P.F."/>
            <person name="Sorensen S.J."/>
            <person name="Stougaard P."/>
            <person name="Glaring M.A."/>
        </authorList>
    </citation>
    <scope>NUCLEOTIDE SEQUENCE [LARGE SCALE GENOMIC DNA]</scope>
    <source>
        <strain evidence="2 3">GCM72</strain>
    </source>
</reference>
<name>A0A0M2V6K6_9GAMM</name>
<dbReference type="RefSeq" id="WP_046558180.1">
    <property type="nucleotide sequence ID" value="NZ_LAHO01000013.1"/>
</dbReference>
<dbReference type="Pfam" id="PF09722">
    <property type="entry name" value="Xre_MbcA_ParS_C"/>
    <property type="match status" value="1"/>
</dbReference>
<evidence type="ECO:0000313" key="2">
    <source>
        <dbReference type="EMBL" id="KKO44793.1"/>
    </source>
</evidence>
<dbReference type="InterPro" id="IPR024467">
    <property type="entry name" value="Xre/MbcA/ParS-like_toxin-bd"/>
</dbReference>
<keyword evidence="3" id="KW-1185">Reference proteome</keyword>
<dbReference type="STRING" id="336831.WG68_13185"/>
<dbReference type="Proteomes" id="UP000034228">
    <property type="component" value="Unassembled WGS sequence"/>
</dbReference>
<organism evidence="2 3">
    <name type="scientific">Arsukibacterium ikkense</name>
    <dbReference type="NCBI Taxonomy" id="336831"/>
    <lineage>
        <taxon>Bacteria</taxon>
        <taxon>Pseudomonadati</taxon>
        <taxon>Pseudomonadota</taxon>
        <taxon>Gammaproteobacteria</taxon>
        <taxon>Chromatiales</taxon>
        <taxon>Chromatiaceae</taxon>
        <taxon>Arsukibacterium</taxon>
    </lineage>
</organism>
<sequence length="69" mass="8003">MQNNQTCSELQLEHELDVIFNNDIAQINEWLDTPIPRLDGQCPRSLLATAEKRDELIQVLHEMKLGEMI</sequence>